<dbReference type="GeneID" id="398289"/>
<feature type="domain" description="Galectin" evidence="4">
    <location>
        <begin position="13"/>
        <end position="144"/>
    </location>
</feature>
<dbReference type="RefSeq" id="NP_001082202.1">
    <property type="nucleotide sequence ID" value="NM_001088733.1"/>
</dbReference>
<dbReference type="AGR" id="Xenbase:XB-GENE-988901"/>
<dbReference type="SMART" id="SM00908">
    <property type="entry name" value="Gal-bind_lectin"/>
    <property type="match status" value="2"/>
</dbReference>
<name>A0A974HVX9_XENLA</name>
<dbReference type="FunFam" id="2.60.120.200:FF:000023">
    <property type="entry name" value="Galectin"/>
    <property type="match status" value="1"/>
</dbReference>
<evidence type="ECO:0000259" key="4">
    <source>
        <dbReference type="PROSITE" id="PS51304"/>
    </source>
</evidence>
<feature type="domain" description="Galectin" evidence="4">
    <location>
        <begin position="215"/>
        <end position="343"/>
    </location>
</feature>
<dbReference type="Pfam" id="PF00337">
    <property type="entry name" value="Gal-bind_lectin"/>
    <property type="match status" value="2"/>
</dbReference>
<dbReference type="InterPro" id="IPR013320">
    <property type="entry name" value="ConA-like_dom_sf"/>
</dbReference>
<dbReference type="GO" id="GO:0005634">
    <property type="term" value="C:nucleus"/>
    <property type="evidence" value="ECO:0007669"/>
    <property type="project" value="TreeGrafter"/>
</dbReference>
<dbReference type="CDD" id="cd00070">
    <property type="entry name" value="GLECT"/>
    <property type="match status" value="2"/>
</dbReference>
<dbReference type="KEGG" id="xla:398289"/>
<dbReference type="PANTHER" id="PTHR11346:SF80">
    <property type="entry name" value="GALECTIN-9C"/>
    <property type="match status" value="1"/>
</dbReference>
<dbReference type="EMBL" id="CM004469">
    <property type="protein sequence ID" value="OCT92374.1"/>
    <property type="molecule type" value="Genomic_DNA"/>
</dbReference>
<evidence type="ECO:0000313" key="7">
    <source>
        <dbReference type="Xenbase" id="XB-GENE-988901"/>
    </source>
</evidence>
<dbReference type="GO" id="GO:0032689">
    <property type="term" value="P:negative regulation of type II interferon production"/>
    <property type="evidence" value="ECO:0007669"/>
    <property type="project" value="TreeGrafter"/>
</dbReference>
<dbReference type="Xenbase" id="XB-GENE-988901">
    <property type="gene designation" value="lgals9c.S"/>
</dbReference>
<sequence>MSFGPINNPPVPFTLPLSHGLQDGFMLVISGVVTASGDRFNINFQCGQSSNDDVAFHFNPRFIDGGIVVCNTKESQSWGREENKREMPFHRHQPFEIRILVTNHSYKVSVNRNHFVEYHHRIPIQRVNTMTIGGCITLTCVHVESQGGGFPSQQFPGAPMFSPQQPGYAPQAFPPGVAFNPQQPGYAPQAFPPGVAFNPQFSSAPFQPQAYEIPYQTNIYGGLFPSKTIVITGTVTANPKRFHINLKFHGGTALHFNPRFDECAIVRNSHLNGSWGKEERDLPSGMCFVPGQSFVIQIRCEQHAFKVNMNGTQICEFHHREHNLQQIDTLEIVGDVVLQYVQV</sequence>
<dbReference type="GO" id="GO:0010628">
    <property type="term" value="P:positive regulation of gene expression"/>
    <property type="evidence" value="ECO:0007669"/>
    <property type="project" value="TreeGrafter"/>
</dbReference>
<dbReference type="GO" id="GO:0016936">
    <property type="term" value="F:galactoside binding"/>
    <property type="evidence" value="ECO:0007669"/>
    <property type="project" value="TreeGrafter"/>
</dbReference>
<dbReference type="GO" id="GO:2000562">
    <property type="term" value="P:negative regulation of CD4-positive, alpha-beta T cell proliferation"/>
    <property type="evidence" value="ECO:0007669"/>
    <property type="project" value="TreeGrafter"/>
</dbReference>
<dbReference type="SUPFAM" id="SSF49899">
    <property type="entry name" value="Concanavalin A-like lectins/glucanases"/>
    <property type="match status" value="2"/>
</dbReference>
<dbReference type="InterPro" id="IPR001079">
    <property type="entry name" value="Galectin_CRD"/>
</dbReference>
<evidence type="ECO:0000256" key="3">
    <source>
        <dbReference type="RuleBase" id="RU102079"/>
    </source>
</evidence>
<accession>A0A974HVX9</accession>
<dbReference type="CTD" id="398289"/>
<keyword evidence="1 3" id="KW-0430">Lectin</keyword>
<dbReference type="GO" id="GO:0005829">
    <property type="term" value="C:cytosol"/>
    <property type="evidence" value="ECO:0007669"/>
    <property type="project" value="TreeGrafter"/>
</dbReference>
<dbReference type="Gene3D" id="2.60.120.200">
    <property type="match status" value="2"/>
</dbReference>
<keyword evidence="2" id="KW-0677">Repeat</keyword>
<organism evidence="5 6">
    <name type="scientific">Xenopus laevis</name>
    <name type="common">African clawed frog</name>
    <dbReference type="NCBI Taxonomy" id="8355"/>
    <lineage>
        <taxon>Eukaryota</taxon>
        <taxon>Metazoa</taxon>
        <taxon>Chordata</taxon>
        <taxon>Craniata</taxon>
        <taxon>Vertebrata</taxon>
        <taxon>Euteleostomi</taxon>
        <taxon>Amphibia</taxon>
        <taxon>Batrachia</taxon>
        <taxon>Anura</taxon>
        <taxon>Pipoidea</taxon>
        <taxon>Pipidae</taxon>
        <taxon>Xenopodinae</taxon>
        <taxon>Xenopus</taxon>
        <taxon>Xenopus</taxon>
    </lineage>
</organism>
<proteinExistence type="predicted"/>
<gene>
    <name evidence="7" type="primary">lgals9c.S</name>
    <name evidence="5" type="ORF">XELAEV_18015433mg</name>
</gene>
<dbReference type="OrthoDB" id="5795596at2759"/>
<dbReference type="Proteomes" id="UP000694892">
    <property type="component" value="Chromosome 2S"/>
</dbReference>
<protein>
    <recommendedName>
        <fullName evidence="3">Galectin</fullName>
    </recommendedName>
</protein>
<dbReference type="InterPro" id="IPR044156">
    <property type="entry name" value="Galectin-like"/>
</dbReference>
<dbReference type="FunFam" id="2.60.120.200:FF:000124">
    <property type="entry name" value="Galectin-4"/>
    <property type="match status" value="1"/>
</dbReference>
<dbReference type="GO" id="GO:0030246">
    <property type="term" value="F:carbohydrate binding"/>
    <property type="evidence" value="ECO:0007669"/>
    <property type="project" value="UniProtKB-UniRule"/>
</dbReference>
<reference evidence="6" key="1">
    <citation type="journal article" date="2016" name="Nature">
        <title>Genome evolution in the allotetraploid frog Xenopus laevis.</title>
        <authorList>
            <person name="Session A.M."/>
            <person name="Uno Y."/>
            <person name="Kwon T."/>
            <person name="Chapman J.A."/>
            <person name="Toyoda A."/>
            <person name="Takahashi S."/>
            <person name="Fukui A."/>
            <person name="Hikosaka A."/>
            <person name="Suzuki A."/>
            <person name="Kondo M."/>
            <person name="van Heeringen S.J."/>
            <person name="Quigley I."/>
            <person name="Heinz S."/>
            <person name="Ogino H."/>
            <person name="Ochi H."/>
            <person name="Hellsten U."/>
            <person name="Lyons J.B."/>
            <person name="Simakov O."/>
            <person name="Putnam N."/>
            <person name="Stites J."/>
            <person name="Kuroki Y."/>
            <person name="Tanaka T."/>
            <person name="Michiue T."/>
            <person name="Watanabe M."/>
            <person name="Bogdanovic O."/>
            <person name="Lister R."/>
            <person name="Georgiou G."/>
            <person name="Paranjpe S.S."/>
            <person name="van Kruijsbergen I."/>
            <person name="Shu S."/>
            <person name="Carlson J."/>
            <person name="Kinoshita T."/>
            <person name="Ohta Y."/>
            <person name="Mawaribuchi S."/>
            <person name="Jenkins J."/>
            <person name="Grimwood J."/>
            <person name="Schmutz J."/>
            <person name="Mitros T."/>
            <person name="Mozaffari S.V."/>
            <person name="Suzuki Y."/>
            <person name="Haramoto Y."/>
            <person name="Yamamoto T.S."/>
            <person name="Takagi C."/>
            <person name="Heald R."/>
            <person name="Miller K."/>
            <person name="Haudenschild C."/>
            <person name="Kitzman J."/>
            <person name="Nakayama T."/>
            <person name="Izutsu Y."/>
            <person name="Robert J."/>
            <person name="Fortriede J."/>
            <person name="Burns K."/>
            <person name="Lotay V."/>
            <person name="Karimi K."/>
            <person name="Yasuoka Y."/>
            <person name="Dichmann D.S."/>
            <person name="Flajnik M.F."/>
            <person name="Houston D.W."/>
            <person name="Shendure J."/>
            <person name="DuPasquier L."/>
            <person name="Vize P.D."/>
            <person name="Zorn A.M."/>
            <person name="Ito M."/>
            <person name="Marcotte E.M."/>
            <person name="Wallingford J.B."/>
            <person name="Ito Y."/>
            <person name="Asashima M."/>
            <person name="Ueno N."/>
            <person name="Matsuda Y."/>
            <person name="Veenstra G.J."/>
            <person name="Fujiyama A."/>
            <person name="Harland R.M."/>
            <person name="Taira M."/>
            <person name="Rokhsar D.S."/>
        </authorList>
    </citation>
    <scope>NUCLEOTIDE SEQUENCE [LARGE SCALE GENOMIC DNA]</scope>
    <source>
        <strain evidence="6">J</strain>
    </source>
</reference>
<dbReference type="PANTHER" id="PTHR11346">
    <property type="entry name" value="GALECTIN"/>
    <property type="match status" value="1"/>
</dbReference>
<dbReference type="AlphaFoldDB" id="A0A974HVX9"/>
<dbReference type="PROSITE" id="PS51304">
    <property type="entry name" value="GALECTIN"/>
    <property type="match status" value="2"/>
</dbReference>
<evidence type="ECO:0000256" key="2">
    <source>
        <dbReference type="ARBA" id="ARBA00022737"/>
    </source>
</evidence>
<evidence type="ECO:0000313" key="5">
    <source>
        <dbReference type="EMBL" id="OCT92374.1"/>
    </source>
</evidence>
<evidence type="ECO:0000313" key="6">
    <source>
        <dbReference type="Proteomes" id="UP000694892"/>
    </source>
</evidence>
<dbReference type="SMART" id="SM00276">
    <property type="entry name" value="GLECT"/>
    <property type="match status" value="2"/>
</dbReference>
<evidence type="ECO:0000256" key="1">
    <source>
        <dbReference type="ARBA" id="ARBA00022734"/>
    </source>
</evidence>